<sequence length="71" mass="7371">MRSVICCMSLITVISALAGCGQTGALQLPSDPDYDKRAKYLLHSDSAEKAPQNSESAGQADVVAASEAVTE</sequence>
<keyword evidence="5" id="KW-0998">Cell outer membrane</keyword>
<dbReference type="InterPro" id="IPR032831">
    <property type="entry name" value="LptM_cons"/>
</dbReference>
<evidence type="ECO:0000256" key="7">
    <source>
        <dbReference type="SAM" id="MobiDB-lite"/>
    </source>
</evidence>
<name>A0A3B7LTQ9_9GAMM</name>
<dbReference type="NCBIfam" id="NF047847">
    <property type="entry name" value="SS_mature_LptM"/>
    <property type="match status" value="1"/>
</dbReference>
<feature type="signal peptide" evidence="8">
    <location>
        <begin position="1"/>
        <end position="18"/>
    </location>
</feature>
<dbReference type="AlphaFoldDB" id="A0A3B7LTQ9"/>
<evidence type="ECO:0000256" key="1">
    <source>
        <dbReference type="ARBA" id="ARBA00004459"/>
    </source>
</evidence>
<dbReference type="PROSITE" id="PS51257">
    <property type="entry name" value="PROKAR_LIPOPROTEIN"/>
    <property type="match status" value="1"/>
</dbReference>
<dbReference type="RefSeq" id="WP_087511174.1">
    <property type="nucleotide sequence ID" value="NZ_CP032134.1"/>
</dbReference>
<reference evidence="11" key="1">
    <citation type="submission" date="2018-09" db="EMBL/GenBank/DDBJ databases">
        <title>The complete genome of Acinetobacter sp. strain WCHAc010005.</title>
        <authorList>
            <person name="Hu Y."/>
            <person name="Long H."/>
            <person name="Feng Y."/>
            <person name="Zong Z."/>
        </authorList>
    </citation>
    <scope>NUCLEOTIDE SEQUENCE [LARGE SCALE GENOMIC DNA]</scope>
    <source>
        <strain evidence="11">WCHAc010005</strain>
    </source>
</reference>
<evidence type="ECO:0000256" key="6">
    <source>
        <dbReference type="ARBA" id="ARBA00023288"/>
    </source>
</evidence>
<proteinExistence type="predicted"/>
<evidence type="ECO:0000313" key="10">
    <source>
        <dbReference type="EMBL" id="MDV2467897.1"/>
    </source>
</evidence>
<evidence type="ECO:0000256" key="4">
    <source>
        <dbReference type="ARBA" id="ARBA00023139"/>
    </source>
</evidence>
<reference evidence="10 12" key="3">
    <citation type="submission" date="2023-06" db="EMBL/GenBank/DDBJ databases">
        <title>Genomic Analysis of Acinetobacter Strains Recovered from South Australian Aquatic Samples provides Insights into the Circulation of Antibiotic Resistance determinants in the Environment.</title>
        <authorList>
            <person name="Tobin L."/>
            <person name="Jarocki V.M."/>
            <person name="Kenyon J."/>
            <person name="Drigo B."/>
            <person name="Donner E."/>
            <person name="Djordjevic S.P."/>
            <person name="Hamidian M."/>
        </authorList>
    </citation>
    <scope>NUCLEOTIDE SEQUENCE [LARGE SCALE GENOMIC DNA]</scope>
    <source>
        <strain evidence="10 12">SAAc652</strain>
    </source>
</reference>
<accession>A0A3B7LTQ9</accession>
<evidence type="ECO:0000256" key="3">
    <source>
        <dbReference type="ARBA" id="ARBA00023136"/>
    </source>
</evidence>
<keyword evidence="3" id="KW-0472">Membrane</keyword>
<keyword evidence="2 8" id="KW-0732">Signal</keyword>
<feature type="chain" id="PRO_5017700742" evidence="8">
    <location>
        <begin position="19"/>
        <end position="71"/>
    </location>
</feature>
<evidence type="ECO:0000313" key="9">
    <source>
        <dbReference type="EMBL" id="AXY56242.1"/>
    </source>
</evidence>
<gene>
    <name evidence="9" type="ORF">CDG60_06455</name>
    <name evidence="10" type="ORF">QR674_02760</name>
</gene>
<evidence type="ECO:0000256" key="5">
    <source>
        <dbReference type="ARBA" id="ARBA00023237"/>
    </source>
</evidence>
<dbReference type="EMBL" id="JASVDY010000001">
    <property type="protein sequence ID" value="MDV2467897.1"/>
    <property type="molecule type" value="Genomic_DNA"/>
</dbReference>
<evidence type="ECO:0000256" key="2">
    <source>
        <dbReference type="ARBA" id="ARBA00022729"/>
    </source>
</evidence>
<evidence type="ECO:0000313" key="11">
    <source>
        <dbReference type="Proteomes" id="UP000263753"/>
    </source>
</evidence>
<dbReference type="Proteomes" id="UP001278188">
    <property type="component" value="Unassembled WGS sequence"/>
</dbReference>
<keyword evidence="6 10" id="KW-0449">Lipoprotein</keyword>
<keyword evidence="12" id="KW-1185">Reference proteome</keyword>
<feature type="region of interest" description="Disordered" evidence="7">
    <location>
        <begin position="45"/>
        <end position="71"/>
    </location>
</feature>
<organism evidence="9 11">
    <name type="scientific">Acinetobacter chinensis</name>
    <dbReference type="NCBI Taxonomy" id="2004650"/>
    <lineage>
        <taxon>Bacteria</taxon>
        <taxon>Pseudomonadati</taxon>
        <taxon>Pseudomonadota</taxon>
        <taxon>Gammaproteobacteria</taxon>
        <taxon>Moraxellales</taxon>
        <taxon>Moraxellaceae</taxon>
        <taxon>Acinetobacter</taxon>
    </lineage>
</organism>
<dbReference type="KEGG" id="achi:CDG60_06455"/>
<comment type="subcellular location">
    <subcellularLocation>
        <location evidence="1">Cell outer membrane</location>
        <topology evidence="1">Lipid-anchor</topology>
    </subcellularLocation>
</comment>
<evidence type="ECO:0000313" key="12">
    <source>
        <dbReference type="Proteomes" id="UP001278188"/>
    </source>
</evidence>
<protein>
    <submittedName>
        <fullName evidence="10">Lipoprotein</fullName>
    </submittedName>
</protein>
<dbReference type="EMBL" id="CP032134">
    <property type="protein sequence ID" value="AXY56242.1"/>
    <property type="molecule type" value="Genomic_DNA"/>
</dbReference>
<evidence type="ECO:0000256" key="8">
    <source>
        <dbReference type="SAM" id="SignalP"/>
    </source>
</evidence>
<keyword evidence="4" id="KW-0564">Palmitate</keyword>
<reference evidence="9" key="2">
    <citation type="journal article" date="2019" name="J. Microbiol.">
        <title>Acinetobacter chinensis, a novel Acinetobacter species, carrying blaNDM-1, recovered from hospital sewage.</title>
        <authorList>
            <person name="Hu Y."/>
            <person name="Feng Y."/>
            <person name="Qin J."/>
            <person name="Zhang X."/>
            <person name="Zong Z."/>
        </authorList>
    </citation>
    <scope>NUCLEOTIDE SEQUENCE</scope>
    <source>
        <strain evidence="9">WCHAc010005</strain>
    </source>
</reference>
<dbReference type="Proteomes" id="UP000263753">
    <property type="component" value="Chromosome"/>
</dbReference>